<name>A0AAV2KY46_KNICA</name>
<evidence type="ECO:0000256" key="1">
    <source>
        <dbReference type="SAM" id="MobiDB-lite"/>
    </source>
</evidence>
<dbReference type="InterPro" id="IPR029281">
    <property type="entry name" value="FAM194_C"/>
</dbReference>
<gene>
    <name evidence="3" type="ORF">KC01_LOCUS23887</name>
</gene>
<dbReference type="PANTHER" id="PTHR23093:SF16">
    <property type="entry name" value="FAM194 C-TERMINAL DOMAIN-CONTAINING PROTEIN"/>
    <property type="match status" value="1"/>
</dbReference>
<keyword evidence="4" id="KW-1185">Reference proteome</keyword>
<feature type="compositionally biased region" description="Polar residues" evidence="1">
    <location>
        <begin position="540"/>
        <end position="549"/>
    </location>
</feature>
<feature type="domain" description="FAM194 C-terminal" evidence="2">
    <location>
        <begin position="266"/>
        <end position="413"/>
    </location>
</feature>
<reference evidence="3 4" key="1">
    <citation type="submission" date="2024-04" db="EMBL/GenBank/DDBJ databases">
        <authorList>
            <person name="Waldvogel A.-M."/>
            <person name="Schoenle A."/>
        </authorList>
    </citation>
    <scope>NUCLEOTIDE SEQUENCE [LARGE SCALE GENOMIC DNA]</scope>
</reference>
<proteinExistence type="predicted"/>
<evidence type="ECO:0000313" key="4">
    <source>
        <dbReference type="Proteomes" id="UP001497482"/>
    </source>
</evidence>
<evidence type="ECO:0000313" key="3">
    <source>
        <dbReference type="EMBL" id="CAL1594995.1"/>
    </source>
</evidence>
<protein>
    <recommendedName>
        <fullName evidence="2">FAM194 C-terminal domain-containing protein</fullName>
    </recommendedName>
</protein>
<accession>A0AAV2KY46</accession>
<feature type="region of interest" description="Disordered" evidence="1">
    <location>
        <begin position="537"/>
        <end position="586"/>
    </location>
</feature>
<feature type="region of interest" description="Disordered" evidence="1">
    <location>
        <begin position="33"/>
        <end position="55"/>
    </location>
</feature>
<organism evidence="3 4">
    <name type="scientific">Knipowitschia caucasica</name>
    <name type="common">Caucasian dwarf goby</name>
    <name type="synonym">Pomatoschistus caucasicus</name>
    <dbReference type="NCBI Taxonomy" id="637954"/>
    <lineage>
        <taxon>Eukaryota</taxon>
        <taxon>Metazoa</taxon>
        <taxon>Chordata</taxon>
        <taxon>Craniata</taxon>
        <taxon>Vertebrata</taxon>
        <taxon>Euteleostomi</taxon>
        <taxon>Actinopterygii</taxon>
        <taxon>Neopterygii</taxon>
        <taxon>Teleostei</taxon>
        <taxon>Neoteleostei</taxon>
        <taxon>Acanthomorphata</taxon>
        <taxon>Gobiaria</taxon>
        <taxon>Gobiiformes</taxon>
        <taxon>Gobioidei</taxon>
        <taxon>Gobiidae</taxon>
        <taxon>Gobiinae</taxon>
        <taxon>Knipowitschia</taxon>
    </lineage>
</organism>
<dbReference type="Proteomes" id="UP001497482">
    <property type="component" value="Chromosome 20"/>
</dbReference>
<dbReference type="AlphaFoldDB" id="A0AAV2KY46"/>
<dbReference type="Pfam" id="PF14977">
    <property type="entry name" value="FAM194"/>
    <property type="match status" value="1"/>
</dbReference>
<feature type="region of interest" description="Disordered" evidence="1">
    <location>
        <begin position="823"/>
        <end position="878"/>
    </location>
</feature>
<feature type="compositionally biased region" description="Basic and acidic residues" evidence="1">
    <location>
        <begin position="859"/>
        <end position="871"/>
    </location>
</feature>
<sequence length="878" mass="99485">MTSVGPVYFFDQPRRIRNKGRRTNLDLGMRKEEWQTENKNQRVLSGEEQEEDSPELSSLVFSLKEQDVMDTYKHKAPQLLSELAHVLSQHKWSAEGRVPHGLVNILYYTWQEQLPPAPQHQKSLTLSNIDLSPQSISRHQKREVAIGQAKPQVRTSASVKKKSIAYKESSRSSTSLSFSILNQSSSDQGSDCIIQQHHTSCFEDIYLYKWAAGRLQEARNTTASLSEHNRSILLRHYGDPQRVKSDWTKARLGVLLNGLPQIPDWQPPENQQKLHYRINDGSSIIYYPSGRMAVCQSCSGQPPGGFYSNVFSDSDPPLIIATITAFGHGSVMPSRSSSAMSAVWDRAGGFMFDHKGKGTKEWSWTAGFSKRIVIGISEEMTLHLLSGTSAVLKFKCAKECVQLPISALPNSNTFNTMLCLKTDTQFSSDTAQDLLSVPSPVVCSDNNRTETCVSSCSWYCPHAVRAPERPEDTVSVWRKEGKAVRELRKIQQRAQCILESWMDLYCVATGIRCPNMQWMPDVPPRSRLKREVQLAALPSLNLSQRTNPEPQKEEQHKLLPRPKHQNRAPSPPRPQTKNPKEDHPITRIGPVQFYGCIKRESVILPVDPDQQTTSAPHPVQLPSSPSGPLTHCPVLLRAALSGDITPRRCCCSALTMPLVKDSEYDLFVLGQPRHSHQMLIVWVTCQNLNPDALGRAAPEKLYRTRNKHRMMPCTQCQMDSFRLVRYDIAVPKPCYEAEKCLLQQRHNACPDMVLMYIKGKLLFIDYIDFNDLNCPFKEFENKVSKARGDYRSGVFLSSDFKFRDRFDTVTKVPSSWTIREKKGSEMTLSQSKRDNFHKPKKTLGSVEKRSMTPAAVSQRRAEPMDKSERGTYENNSSF</sequence>
<dbReference type="PANTHER" id="PTHR23093">
    <property type="entry name" value="SIMILAR TO CHROMOSOME 3 OPEN READING FRAME 20"/>
    <property type="match status" value="1"/>
</dbReference>
<evidence type="ECO:0000259" key="2">
    <source>
        <dbReference type="Pfam" id="PF14977"/>
    </source>
</evidence>
<dbReference type="EMBL" id="OZ035842">
    <property type="protein sequence ID" value="CAL1594995.1"/>
    <property type="molecule type" value="Genomic_DNA"/>
</dbReference>